<evidence type="ECO:0000313" key="1">
    <source>
        <dbReference type="EMBL" id="TXD72714.1"/>
    </source>
</evidence>
<gene>
    <name evidence="1" type="ORF">ESU54_10860</name>
</gene>
<keyword evidence="2" id="KW-1185">Reference proteome</keyword>
<sequence length="121" mass="13607">MAMQKLSSSLKIAIKDEKDINKIKAEAKFIAESQVEPAIYELKRKIEIEKDKLWINIFGKVVSWIPFIAKGFANPTPDNIFKSLEKVYGDVGAIAKGINEIDIAKEPGICFLLKLDKIVDK</sequence>
<organism evidence="1 2">
    <name type="scientific">Aequorivita antarctica</name>
    <dbReference type="NCBI Taxonomy" id="153266"/>
    <lineage>
        <taxon>Bacteria</taxon>
        <taxon>Pseudomonadati</taxon>
        <taxon>Bacteroidota</taxon>
        <taxon>Flavobacteriia</taxon>
        <taxon>Flavobacteriales</taxon>
        <taxon>Flavobacteriaceae</taxon>
        <taxon>Aequorivita</taxon>
    </lineage>
</organism>
<proteinExistence type="predicted"/>
<protein>
    <submittedName>
        <fullName evidence="1">Uncharacterized protein</fullName>
    </submittedName>
</protein>
<accession>A0A5C6YYA2</accession>
<name>A0A5C6YYA2_9FLAO</name>
<dbReference type="RefSeq" id="WP_111844377.1">
    <property type="nucleotide sequence ID" value="NZ_UEGI01000006.1"/>
</dbReference>
<dbReference type="AlphaFoldDB" id="A0A5C6YYA2"/>
<reference evidence="1 2" key="1">
    <citation type="submission" date="2019-08" db="EMBL/GenBank/DDBJ databases">
        <title>Genome of Aequorivita antarctica SW49 (type strain).</title>
        <authorList>
            <person name="Bowman J.P."/>
        </authorList>
    </citation>
    <scope>NUCLEOTIDE SEQUENCE [LARGE SCALE GENOMIC DNA]</scope>
    <source>
        <strain evidence="1 2">SW49</strain>
    </source>
</reference>
<dbReference type="Proteomes" id="UP000321497">
    <property type="component" value="Unassembled WGS sequence"/>
</dbReference>
<evidence type="ECO:0000313" key="2">
    <source>
        <dbReference type="Proteomes" id="UP000321497"/>
    </source>
</evidence>
<dbReference type="OrthoDB" id="9919168at2"/>
<comment type="caution">
    <text evidence="1">The sequence shown here is derived from an EMBL/GenBank/DDBJ whole genome shotgun (WGS) entry which is preliminary data.</text>
</comment>
<dbReference type="EMBL" id="VORT01000007">
    <property type="protein sequence ID" value="TXD72714.1"/>
    <property type="molecule type" value="Genomic_DNA"/>
</dbReference>